<evidence type="ECO:0000256" key="3">
    <source>
        <dbReference type="ARBA" id="ARBA00023125"/>
    </source>
</evidence>
<organism evidence="6 7">
    <name type="scientific">Castellaniella hirudinis</name>
    <dbReference type="NCBI Taxonomy" id="1144617"/>
    <lineage>
        <taxon>Bacteria</taxon>
        <taxon>Pseudomonadati</taxon>
        <taxon>Pseudomonadota</taxon>
        <taxon>Betaproteobacteria</taxon>
        <taxon>Burkholderiales</taxon>
        <taxon>Alcaligenaceae</taxon>
        <taxon>Castellaniella</taxon>
    </lineage>
</organism>
<dbReference type="PANTHER" id="PTHR30126:SF77">
    <property type="entry name" value="TRANSCRIPTIONAL REGULATORY PROTEIN"/>
    <property type="match status" value="1"/>
</dbReference>
<keyword evidence="4" id="KW-0804">Transcription</keyword>
<keyword evidence="7" id="KW-1185">Reference proteome</keyword>
<evidence type="ECO:0000256" key="1">
    <source>
        <dbReference type="ARBA" id="ARBA00009437"/>
    </source>
</evidence>
<dbReference type="EMBL" id="JBHSDY010000011">
    <property type="protein sequence ID" value="MFC4299749.1"/>
    <property type="molecule type" value="Genomic_DNA"/>
</dbReference>
<comment type="caution">
    <text evidence="6">The sequence shown here is derived from an EMBL/GenBank/DDBJ whole genome shotgun (WGS) entry which is preliminary data.</text>
</comment>
<evidence type="ECO:0000256" key="2">
    <source>
        <dbReference type="ARBA" id="ARBA00023015"/>
    </source>
</evidence>
<dbReference type="Gene3D" id="3.40.190.290">
    <property type="match status" value="1"/>
</dbReference>
<dbReference type="CDD" id="cd05466">
    <property type="entry name" value="PBP2_LTTR_substrate"/>
    <property type="match status" value="1"/>
</dbReference>
<name>A0ABV8S3U5_9BURK</name>
<dbReference type="Pfam" id="PF00126">
    <property type="entry name" value="HTH_1"/>
    <property type="match status" value="1"/>
</dbReference>
<dbReference type="SUPFAM" id="SSF53850">
    <property type="entry name" value="Periplasmic binding protein-like II"/>
    <property type="match status" value="1"/>
</dbReference>
<gene>
    <name evidence="6" type="ORF">ACFO0J_17025</name>
</gene>
<keyword evidence="3" id="KW-0238">DNA-binding</keyword>
<dbReference type="Gene3D" id="1.10.10.10">
    <property type="entry name" value="Winged helix-like DNA-binding domain superfamily/Winged helix DNA-binding domain"/>
    <property type="match status" value="1"/>
</dbReference>
<dbReference type="InterPro" id="IPR036388">
    <property type="entry name" value="WH-like_DNA-bd_sf"/>
</dbReference>
<dbReference type="Pfam" id="PF03466">
    <property type="entry name" value="LysR_substrate"/>
    <property type="match status" value="1"/>
</dbReference>
<accession>A0ABV8S3U5</accession>
<proteinExistence type="inferred from homology"/>
<dbReference type="InterPro" id="IPR036390">
    <property type="entry name" value="WH_DNA-bd_sf"/>
</dbReference>
<evidence type="ECO:0000313" key="6">
    <source>
        <dbReference type="EMBL" id="MFC4299749.1"/>
    </source>
</evidence>
<comment type="similarity">
    <text evidence="1">Belongs to the LysR transcriptional regulatory family.</text>
</comment>
<keyword evidence="2" id="KW-0805">Transcription regulation</keyword>
<dbReference type="PRINTS" id="PR00039">
    <property type="entry name" value="HTHLYSR"/>
</dbReference>
<evidence type="ECO:0000313" key="7">
    <source>
        <dbReference type="Proteomes" id="UP001595756"/>
    </source>
</evidence>
<sequence>MRLTLAQLEAFYWTATHGSVDKAAHTLHLAQPTVSLRLRGLEDALGYKPFERAGRGLKLTLRGLDLLDECHTIFASLETIEAHAGAQRVTGPIRLGFAEGFAMVCLPEILSRLHADHPGLQPEVMVATSAQIEPELHDLKLDLAFLVHPSEHKQFKLEPLGRQEAAWVAATRFDLPAVISPQDIATLPIISNPVGSINYQQMIGWFASAGLTPKRIDFCNSVSMLVNLVDKGVGLGIYPCKLAENALAAGRVRILQSSPQIDDTPIFAKYPRQGSKPKADAVLSTVISVLSEMDYLK</sequence>
<dbReference type="SUPFAM" id="SSF46785">
    <property type="entry name" value="Winged helix' DNA-binding domain"/>
    <property type="match status" value="1"/>
</dbReference>
<reference evidence="7" key="1">
    <citation type="journal article" date="2019" name="Int. J. Syst. Evol. Microbiol.">
        <title>The Global Catalogue of Microorganisms (GCM) 10K type strain sequencing project: providing services to taxonomists for standard genome sequencing and annotation.</title>
        <authorList>
            <consortium name="The Broad Institute Genomics Platform"/>
            <consortium name="The Broad Institute Genome Sequencing Center for Infectious Disease"/>
            <person name="Wu L."/>
            <person name="Ma J."/>
        </authorList>
    </citation>
    <scope>NUCLEOTIDE SEQUENCE [LARGE SCALE GENOMIC DNA]</scope>
    <source>
        <strain evidence="7">CGMCC 1.19029</strain>
    </source>
</reference>
<evidence type="ECO:0000256" key="4">
    <source>
        <dbReference type="ARBA" id="ARBA00023163"/>
    </source>
</evidence>
<dbReference type="PROSITE" id="PS50931">
    <property type="entry name" value="HTH_LYSR"/>
    <property type="match status" value="1"/>
</dbReference>
<dbReference type="RefSeq" id="WP_376814284.1">
    <property type="nucleotide sequence ID" value="NZ_JBHSDY010000011.1"/>
</dbReference>
<feature type="domain" description="HTH lysR-type" evidence="5">
    <location>
        <begin position="3"/>
        <end position="60"/>
    </location>
</feature>
<dbReference type="Proteomes" id="UP001595756">
    <property type="component" value="Unassembled WGS sequence"/>
</dbReference>
<dbReference type="InterPro" id="IPR005119">
    <property type="entry name" value="LysR_subst-bd"/>
</dbReference>
<evidence type="ECO:0000259" key="5">
    <source>
        <dbReference type="PROSITE" id="PS50931"/>
    </source>
</evidence>
<dbReference type="InterPro" id="IPR000847">
    <property type="entry name" value="LysR_HTH_N"/>
</dbReference>
<dbReference type="PANTHER" id="PTHR30126">
    <property type="entry name" value="HTH-TYPE TRANSCRIPTIONAL REGULATOR"/>
    <property type="match status" value="1"/>
</dbReference>
<protein>
    <submittedName>
        <fullName evidence="6">LysR family transcriptional regulator</fullName>
    </submittedName>
</protein>